<keyword evidence="1" id="KW-1185">Reference proteome</keyword>
<dbReference type="GeneID" id="105033098"/>
<dbReference type="AlphaFoldDB" id="A0A6I9QAL5"/>
<name>A0A6I9QAL5_ELAGV</name>
<gene>
    <name evidence="2" type="primary">LOC105033098</name>
</gene>
<proteinExistence type="predicted"/>
<dbReference type="Proteomes" id="UP000504607">
    <property type="component" value="Unplaced"/>
</dbReference>
<dbReference type="RefSeq" id="XP_010906052.1">
    <property type="nucleotide sequence ID" value="XM_010907750.3"/>
</dbReference>
<organism evidence="1 2">
    <name type="scientific">Elaeis guineensis var. tenera</name>
    <name type="common">Oil palm</name>
    <dbReference type="NCBI Taxonomy" id="51953"/>
    <lineage>
        <taxon>Eukaryota</taxon>
        <taxon>Viridiplantae</taxon>
        <taxon>Streptophyta</taxon>
        <taxon>Embryophyta</taxon>
        <taxon>Tracheophyta</taxon>
        <taxon>Spermatophyta</taxon>
        <taxon>Magnoliopsida</taxon>
        <taxon>Liliopsida</taxon>
        <taxon>Arecaceae</taxon>
        <taxon>Arecoideae</taxon>
        <taxon>Cocoseae</taxon>
        <taxon>Elaeidinae</taxon>
        <taxon>Elaeis</taxon>
    </lineage>
</organism>
<sequence>MGNCAFRGFGEGGGLMIKVVTFNGGVMELHPPVTVECITNGFPGHGIFRSRDLFSKPLLHNEELVGGELYYLRPLTDTHKGLPSLVAPYRVSFDHHGFWRRQDMEVVPKFHANSGNGGGVGGVWKVKLVISPTQLNEILSQDSRTEALIESVRTVAKCGNGAASVASSDQWSLASSRKVSSESMD</sequence>
<dbReference type="InParanoid" id="A0A6I9QAL5"/>
<accession>A0A6I9QAL5</accession>
<dbReference type="PANTHER" id="PTHR33148:SF41">
    <property type="entry name" value="DUF4228 DOMAIN PROTEIN"/>
    <property type="match status" value="1"/>
</dbReference>
<dbReference type="KEGG" id="egu:105033098"/>
<evidence type="ECO:0000313" key="1">
    <source>
        <dbReference type="Proteomes" id="UP000504607"/>
    </source>
</evidence>
<dbReference type="Pfam" id="PF14009">
    <property type="entry name" value="PADRE"/>
    <property type="match status" value="1"/>
</dbReference>
<dbReference type="OrthoDB" id="1406886at2759"/>
<evidence type="ECO:0000313" key="2">
    <source>
        <dbReference type="RefSeq" id="XP_010906052.1"/>
    </source>
</evidence>
<reference evidence="2" key="1">
    <citation type="submission" date="2025-08" db="UniProtKB">
        <authorList>
            <consortium name="RefSeq"/>
        </authorList>
    </citation>
    <scope>IDENTIFICATION</scope>
</reference>
<protein>
    <submittedName>
        <fullName evidence="2">Uncharacterized protein LOC105033098</fullName>
    </submittedName>
</protein>
<dbReference type="PANTHER" id="PTHR33148">
    <property type="entry name" value="PLASTID MOVEMENT IMPAIRED PROTEIN-RELATED"/>
    <property type="match status" value="1"/>
</dbReference>
<dbReference type="InterPro" id="IPR025322">
    <property type="entry name" value="PADRE_dom"/>
</dbReference>